<comment type="caution">
    <text evidence="4">The sequence shown here is derived from an EMBL/GenBank/DDBJ whole genome shotgun (WGS) entry which is preliminary data.</text>
</comment>
<dbReference type="SUPFAM" id="SSF50934">
    <property type="entry name" value="Tachylectin-2"/>
    <property type="match status" value="1"/>
</dbReference>
<reference evidence="4 5" key="1">
    <citation type="submission" date="2019-03" db="EMBL/GenBank/DDBJ databases">
        <title>Genomic Encyclopedia of Archaeal and Bacterial Type Strains, Phase II (KMG-II): from individual species to whole genera.</title>
        <authorList>
            <person name="Goeker M."/>
        </authorList>
    </citation>
    <scope>NUCLEOTIDE SEQUENCE [LARGE SCALE GENOMIC DNA]</scope>
    <source>
        <strain evidence="4 5">DSM 45499</strain>
    </source>
</reference>
<dbReference type="InterPro" id="IPR023294">
    <property type="entry name" value="Tachylectin2"/>
</dbReference>
<dbReference type="SUPFAM" id="SSF89372">
    <property type="entry name" value="Fucose-specific lectin"/>
    <property type="match status" value="1"/>
</dbReference>
<dbReference type="Gene3D" id="2.115.10.10">
    <property type="entry name" value="Tachylectin 2"/>
    <property type="match status" value="1"/>
</dbReference>
<keyword evidence="1" id="KW-0732">Signal</keyword>
<keyword evidence="5" id="KW-1185">Reference proteome</keyword>
<evidence type="ECO:0000313" key="4">
    <source>
        <dbReference type="EMBL" id="TDV39735.1"/>
    </source>
</evidence>
<dbReference type="InterPro" id="IPR036813">
    <property type="entry name" value="Tachylectin2_sf"/>
</dbReference>
<dbReference type="InterPro" id="IPR058502">
    <property type="entry name" value="PLL-like_beta-prop"/>
</dbReference>
<feature type="domain" description="Tachylectin 2" evidence="2">
    <location>
        <begin position="48"/>
        <end position="270"/>
    </location>
</feature>
<evidence type="ECO:0000259" key="2">
    <source>
        <dbReference type="Pfam" id="PF14517"/>
    </source>
</evidence>
<proteinExistence type="predicted"/>
<dbReference type="Proteomes" id="UP000294927">
    <property type="component" value="Unassembled WGS sequence"/>
</dbReference>
<feature type="signal peptide" evidence="1">
    <location>
        <begin position="1"/>
        <end position="25"/>
    </location>
</feature>
<feature type="domain" description="PLL-like beta propeller" evidence="3">
    <location>
        <begin position="448"/>
        <end position="609"/>
    </location>
</feature>
<name>A0A4R7UW29_9PSEU</name>
<sequence>MRLARISTIVAVCVISATTATPAGSAAPATEPSTLQCASSIPIFRVLSNGDLLHYHHLEPENGVLSWDSNVPTIGLSWQTGRAVAGPDGVIYAPWNTGELRRYRWVNNAWEMYNGAWYRTVDATGWDRYTTADYKNRITVDAEGHIYTVEPDGALHWRAFDATTGTWRHRVIAGGWSQYNLIFAAGRGIIYGRLPNGNLHRYRYHAASNRWIGTVQDIGRDWQRFDRVFSAGGDILYAIEPDGEMFWYRWNEDTDSWAAQTGGLIGRGWLDLAATAQPDACQRVGTTVPARPAVPAQPNGAVTLLGATDGHVHLSYVDSEGRAVHGEAADLSGGTPVGVAVVPGFVGATATTATGEYQDGRVALLATGTDADTRESILGANDAWSTPTNEGGYLRTAPTVARLSTNQLAAYALDADYNLWTRQQPSANAPLDGWRFVGATPLAHERLTVVPNSLGGVQIIGLGRNGVFQTAVFNPGSRSTWAGLGGSAFAGSASAVTMPDGKLQVFAVDSAGVVQTQRQGATGFPGTWTAVGGVTAAGSPSAIMAPDGTLQVVVRGVDGYLYYAGQTAPGATTFNPWRIITTADQTSTDPTALAVPSASTWVVAYVTDTGLPKLRRYNPPVGGRSAEAFVDLPVGG</sequence>
<feature type="chain" id="PRO_5039028592" evidence="1">
    <location>
        <begin position="26"/>
        <end position="636"/>
    </location>
</feature>
<protein>
    <submittedName>
        <fullName evidence="4">Tachylectin</fullName>
    </submittedName>
</protein>
<evidence type="ECO:0000313" key="5">
    <source>
        <dbReference type="Proteomes" id="UP000294927"/>
    </source>
</evidence>
<evidence type="ECO:0000256" key="1">
    <source>
        <dbReference type="SAM" id="SignalP"/>
    </source>
</evidence>
<evidence type="ECO:0000259" key="3">
    <source>
        <dbReference type="Pfam" id="PF26607"/>
    </source>
</evidence>
<dbReference type="EMBL" id="SOCP01000025">
    <property type="protein sequence ID" value="TDV39735.1"/>
    <property type="molecule type" value="Genomic_DNA"/>
</dbReference>
<dbReference type="Pfam" id="PF26607">
    <property type="entry name" value="DUF8189"/>
    <property type="match status" value="1"/>
</dbReference>
<gene>
    <name evidence="4" type="ORF">CLV71_12547</name>
</gene>
<organism evidence="4 5">
    <name type="scientific">Actinophytocola oryzae</name>
    <dbReference type="NCBI Taxonomy" id="502181"/>
    <lineage>
        <taxon>Bacteria</taxon>
        <taxon>Bacillati</taxon>
        <taxon>Actinomycetota</taxon>
        <taxon>Actinomycetes</taxon>
        <taxon>Pseudonocardiales</taxon>
        <taxon>Pseudonocardiaceae</taxon>
    </lineage>
</organism>
<dbReference type="Pfam" id="PF14517">
    <property type="entry name" value="Tachylectin"/>
    <property type="match status" value="1"/>
</dbReference>
<dbReference type="AlphaFoldDB" id="A0A4R7UW29"/>
<accession>A0A4R7UW29</accession>